<proteinExistence type="predicted"/>
<dbReference type="AlphaFoldDB" id="A0A431WRP9"/>
<dbReference type="RefSeq" id="WP_126520592.1">
    <property type="nucleotide sequence ID" value="NZ_RXNU01000006.1"/>
</dbReference>
<protein>
    <submittedName>
        <fullName evidence="1">DUF416 family protein</fullName>
    </submittedName>
</protein>
<sequence>MTIKPGFFKRVKALDFQQKKVFAIALCQRMLPNYQLFSQVCEFGDPQILDTVLNLLWQSCYDQKLKLNIDIYLERLELNTPDASDFDVYGVYPAMDASTALISLLSAIQGKVEEDMVNISKLSSSTVANYIEAISDVDVGMDEDAFDDYIFNHEVMVEEKTLQDYLLQLIEDAPKLDAGFIKALRTEIIEAGVSNIGIATPEV</sequence>
<dbReference type="Pfam" id="PF04222">
    <property type="entry name" value="DUF416"/>
    <property type="match status" value="1"/>
</dbReference>
<evidence type="ECO:0000313" key="1">
    <source>
        <dbReference type="EMBL" id="RTR38348.1"/>
    </source>
</evidence>
<name>A0A431WRP9_9GAMM</name>
<dbReference type="Proteomes" id="UP000267448">
    <property type="component" value="Unassembled WGS sequence"/>
</dbReference>
<dbReference type="InterPro" id="IPR007338">
    <property type="entry name" value="DUF416"/>
</dbReference>
<reference evidence="1 2" key="1">
    <citation type="submission" date="2018-12" db="EMBL/GenBank/DDBJ databases">
        <authorList>
            <person name="Yu L."/>
        </authorList>
    </citation>
    <scope>NUCLEOTIDE SEQUENCE [LARGE SCALE GENOMIC DNA]</scope>
    <source>
        <strain evidence="1 2">HAW-EB2</strain>
    </source>
</reference>
<dbReference type="InterPro" id="IPR023381">
    <property type="entry name" value="YP001051499.1-like_dom_sf"/>
</dbReference>
<organism evidence="1 2">
    <name type="scientific">Shewanella canadensis</name>
    <dbReference type="NCBI Taxonomy" id="271096"/>
    <lineage>
        <taxon>Bacteria</taxon>
        <taxon>Pseudomonadati</taxon>
        <taxon>Pseudomonadota</taxon>
        <taxon>Gammaproteobacteria</taxon>
        <taxon>Alteromonadales</taxon>
        <taxon>Shewanellaceae</taxon>
        <taxon>Shewanella</taxon>
    </lineage>
</organism>
<dbReference type="Gene3D" id="1.20.1590.10">
    <property type="entry name" value="YP_001051499.1 domain like"/>
    <property type="match status" value="1"/>
</dbReference>
<dbReference type="OrthoDB" id="9204516at2"/>
<evidence type="ECO:0000313" key="2">
    <source>
        <dbReference type="Proteomes" id="UP000267448"/>
    </source>
</evidence>
<keyword evidence="2" id="KW-1185">Reference proteome</keyword>
<gene>
    <name evidence="1" type="ORF">EKG38_12490</name>
</gene>
<dbReference type="EMBL" id="RXNU01000006">
    <property type="protein sequence ID" value="RTR38348.1"/>
    <property type="molecule type" value="Genomic_DNA"/>
</dbReference>
<accession>A0A431WRP9</accession>
<comment type="caution">
    <text evidence="1">The sequence shown here is derived from an EMBL/GenBank/DDBJ whole genome shotgun (WGS) entry which is preliminary data.</text>
</comment>